<keyword evidence="4 7" id="KW-0812">Transmembrane</keyword>
<feature type="domain" description="VTT" evidence="9">
    <location>
        <begin position="97"/>
        <end position="211"/>
    </location>
</feature>
<comment type="caution">
    <text evidence="10">The sequence shown here is derived from an EMBL/GenBank/DDBJ whole genome shotgun (WGS) entry which is preliminary data.</text>
</comment>
<evidence type="ECO:0000256" key="4">
    <source>
        <dbReference type="ARBA" id="ARBA00022692"/>
    </source>
</evidence>
<dbReference type="InterPro" id="IPR032816">
    <property type="entry name" value="VTT_dom"/>
</dbReference>
<comment type="subcellular location">
    <subcellularLocation>
        <location evidence="1 7">Cell membrane</location>
        <topology evidence="1 7">Multi-pass membrane protein</topology>
    </subcellularLocation>
</comment>
<sequence length="269" mass="28053">MNGPSEPSEPNEPPEPNEPNEPPEPPDTDGSIRRRRVHRLGVLALVAALFIAAQLAIARSGKGTVEWFSDAVELVRGSWWAAPAFLVAYAARSLVLFPASLMTVSAGVLFGPWLGIPLAMLGALVSAAISYEVAHTVGPSDDTLNRPPVGRWAHRIQHAGFATVLTMRLLMVPFDPVNLLAGGLHIPRRTFLAGTAIGIVPWVAALVLAGASVGRVDAGLADLSATTLVFAAAAYALSIGLAALVARRSPPPLAADPTGAPQSDPDTPR</sequence>
<evidence type="ECO:0000256" key="7">
    <source>
        <dbReference type="RuleBase" id="RU366058"/>
    </source>
</evidence>
<accession>R4YYK3</accession>
<dbReference type="STRING" id="1229780.BN381_290018"/>
<feature type="transmembrane region" description="Helical" evidence="7">
    <location>
        <begin position="223"/>
        <end position="246"/>
    </location>
</feature>
<feature type="transmembrane region" description="Helical" evidence="7">
    <location>
        <begin position="40"/>
        <end position="58"/>
    </location>
</feature>
<organism evidence="10 11">
    <name type="scientific">Candidatus Neomicrothrix parvicella RN1</name>
    <dbReference type="NCBI Taxonomy" id="1229780"/>
    <lineage>
        <taxon>Bacteria</taxon>
        <taxon>Bacillati</taxon>
        <taxon>Actinomycetota</taxon>
        <taxon>Acidimicrobiia</taxon>
        <taxon>Acidimicrobiales</taxon>
        <taxon>Microthrixaceae</taxon>
        <taxon>Candidatus Neomicrothrix</taxon>
    </lineage>
</organism>
<dbReference type="eggNOG" id="COG0398">
    <property type="taxonomic scope" value="Bacteria"/>
</dbReference>
<feature type="region of interest" description="Disordered" evidence="8">
    <location>
        <begin position="1"/>
        <end position="31"/>
    </location>
</feature>
<evidence type="ECO:0000256" key="2">
    <source>
        <dbReference type="ARBA" id="ARBA00008640"/>
    </source>
</evidence>
<dbReference type="AlphaFoldDB" id="R4YYK3"/>
<protein>
    <recommendedName>
        <fullName evidence="7">TVP38/TMEM64 family membrane protein</fullName>
    </recommendedName>
</protein>
<dbReference type="PANTHER" id="PTHR12677">
    <property type="entry name" value="GOLGI APPARATUS MEMBRANE PROTEIN TVP38-RELATED"/>
    <property type="match status" value="1"/>
</dbReference>
<evidence type="ECO:0000313" key="11">
    <source>
        <dbReference type="Proteomes" id="UP000018291"/>
    </source>
</evidence>
<feature type="compositionally biased region" description="Pro residues" evidence="8">
    <location>
        <begin position="10"/>
        <end position="25"/>
    </location>
</feature>
<dbReference type="EMBL" id="CANL01000022">
    <property type="protein sequence ID" value="CCM63659.1"/>
    <property type="molecule type" value="Genomic_DNA"/>
</dbReference>
<evidence type="ECO:0000256" key="3">
    <source>
        <dbReference type="ARBA" id="ARBA00022475"/>
    </source>
</evidence>
<dbReference type="Pfam" id="PF09335">
    <property type="entry name" value="VTT_dom"/>
    <property type="match status" value="1"/>
</dbReference>
<keyword evidence="3 7" id="KW-1003">Cell membrane</keyword>
<evidence type="ECO:0000256" key="1">
    <source>
        <dbReference type="ARBA" id="ARBA00004651"/>
    </source>
</evidence>
<keyword evidence="6 7" id="KW-0472">Membrane</keyword>
<gene>
    <name evidence="10" type="ORF">BN381_290018</name>
</gene>
<keyword evidence="11" id="KW-1185">Reference proteome</keyword>
<feature type="transmembrane region" description="Helical" evidence="7">
    <location>
        <begin position="191"/>
        <end position="211"/>
    </location>
</feature>
<name>R4YYK3_9ACTN</name>
<dbReference type="InterPro" id="IPR015414">
    <property type="entry name" value="TMEM64"/>
</dbReference>
<proteinExistence type="inferred from homology"/>
<dbReference type="HOGENOM" id="CLU_038944_4_0_11"/>
<evidence type="ECO:0000313" key="10">
    <source>
        <dbReference type="EMBL" id="CCM63659.1"/>
    </source>
</evidence>
<feature type="transmembrane region" description="Helical" evidence="7">
    <location>
        <begin position="109"/>
        <end position="132"/>
    </location>
</feature>
<comment type="similarity">
    <text evidence="2 7">Belongs to the TVP38/TMEM64 family.</text>
</comment>
<dbReference type="Proteomes" id="UP000018291">
    <property type="component" value="Unassembled WGS sequence"/>
</dbReference>
<evidence type="ECO:0000256" key="8">
    <source>
        <dbReference type="SAM" id="MobiDB-lite"/>
    </source>
</evidence>
<dbReference type="PANTHER" id="PTHR12677:SF59">
    <property type="entry name" value="GOLGI APPARATUS MEMBRANE PROTEIN TVP38-RELATED"/>
    <property type="match status" value="1"/>
</dbReference>
<evidence type="ECO:0000259" key="9">
    <source>
        <dbReference type="Pfam" id="PF09335"/>
    </source>
</evidence>
<reference evidence="10 11" key="1">
    <citation type="journal article" date="2013" name="ISME J.">
        <title>Metabolic model for the filamentous 'Candidatus Microthrix parvicella' based on genomic and metagenomic analyses.</title>
        <authorList>
            <person name="Jon McIlroy S."/>
            <person name="Kristiansen R."/>
            <person name="Albertsen M."/>
            <person name="Michael Karst S."/>
            <person name="Rossetti S."/>
            <person name="Lund Nielsen J."/>
            <person name="Tandoi V."/>
            <person name="James Seviour R."/>
            <person name="Nielsen P.H."/>
        </authorList>
    </citation>
    <scope>NUCLEOTIDE SEQUENCE [LARGE SCALE GENOMIC DNA]</scope>
    <source>
        <strain evidence="10 11">RN1</strain>
    </source>
</reference>
<dbReference type="GO" id="GO:0005886">
    <property type="term" value="C:plasma membrane"/>
    <property type="evidence" value="ECO:0007669"/>
    <property type="project" value="UniProtKB-SubCell"/>
</dbReference>
<evidence type="ECO:0000256" key="6">
    <source>
        <dbReference type="ARBA" id="ARBA00023136"/>
    </source>
</evidence>
<keyword evidence="5 7" id="KW-1133">Transmembrane helix</keyword>
<feature type="transmembrane region" description="Helical" evidence="7">
    <location>
        <begin position="78"/>
        <end position="97"/>
    </location>
</feature>
<evidence type="ECO:0000256" key="5">
    <source>
        <dbReference type="ARBA" id="ARBA00022989"/>
    </source>
</evidence>